<reference evidence="2" key="1">
    <citation type="submission" date="2014-02" db="EMBL/GenBank/DDBJ databases">
        <title>Expanding our view of genomic diversity in Candidatus Accumulibacter clades.</title>
        <authorList>
            <person name="Skennerton C.T."/>
            <person name="Barr J.J."/>
            <person name="Slater F.R."/>
            <person name="Bond P.L."/>
            <person name="Tyson G.W."/>
        </authorList>
    </citation>
    <scope>NUCLEOTIDE SEQUENCE [LARGE SCALE GENOMIC DNA]</scope>
</reference>
<dbReference type="SUPFAM" id="SSF159594">
    <property type="entry name" value="XCC0632-like"/>
    <property type="match status" value="1"/>
</dbReference>
<organism evidence="2 3">
    <name type="scientific">Candidatus Accumulibacter adjunctus</name>
    <dbReference type="NCBI Taxonomy" id="1454001"/>
    <lineage>
        <taxon>Bacteria</taxon>
        <taxon>Pseudomonadati</taxon>
        <taxon>Pseudomonadota</taxon>
        <taxon>Betaproteobacteria</taxon>
        <taxon>Candidatus Accumulibacter</taxon>
    </lineage>
</organism>
<name>A0A011NYF7_9PROT</name>
<dbReference type="Proteomes" id="UP000020218">
    <property type="component" value="Unassembled WGS sequence"/>
</dbReference>
<evidence type="ECO:0000313" key="2">
    <source>
        <dbReference type="EMBL" id="EXI69682.1"/>
    </source>
</evidence>
<feature type="domain" description="ABC-type transport auxiliary lipoprotein component" evidence="1">
    <location>
        <begin position="70"/>
        <end position="180"/>
    </location>
</feature>
<dbReference type="EMBL" id="JFAX01000001">
    <property type="protein sequence ID" value="EXI69682.1"/>
    <property type="molecule type" value="Genomic_DNA"/>
</dbReference>
<dbReference type="Pfam" id="PF03886">
    <property type="entry name" value="ABC_trans_aux"/>
    <property type="match status" value="1"/>
</dbReference>
<gene>
    <name evidence="2" type="ORF">AW08_00175</name>
</gene>
<dbReference type="PATRIC" id="fig|1454001.3.peg.8"/>
<accession>A0A011NYF7</accession>
<dbReference type="AlphaFoldDB" id="A0A011NYF7"/>
<dbReference type="STRING" id="1454001.AW08_00175"/>
<dbReference type="InterPro" id="IPR005586">
    <property type="entry name" value="ABC_trans_aux"/>
</dbReference>
<protein>
    <submittedName>
        <fullName evidence="2">ABC-type uncharacterized transport system, auxiliary component</fullName>
    </submittedName>
</protein>
<evidence type="ECO:0000259" key="1">
    <source>
        <dbReference type="Pfam" id="PF03886"/>
    </source>
</evidence>
<dbReference type="Gene3D" id="3.40.50.10610">
    <property type="entry name" value="ABC-type transport auxiliary lipoprotein component"/>
    <property type="match status" value="1"/>
</dbReference>
<dbReference type="PROSITE" id="PS51257">
    <property type="entry name" value="PROKAR_LIPOPROTEIN"/>
    <property type="match status" value="1"/>
</dbReference>
<evidence type="ECO:0000313" key="3">
    <source>
        <dbReference type="Proteomes" id="UP000020218"/>
    </source>
</evidence>
<proteinExistence type="predicted"/>
<keyword evidence="3" id="KW-1185">Reference proteome</keyword>
<sequence>MTRFASLLAAGLLVACSGVRSPQRADVYDLGPPPARLTEGERWSGIALETRLPYWFDALTIEYRLLYDEPLRLRSYAASRWAASPAQMLEQRLRQQLGLSAARGRNANTCRLRIELQEFSQLFATPQQSSALLQGQATLLDTRQRIIAEKALAVEQPASSADARGGVGAMLAASTQLGNELLAWLYEVEKRGRLKSCRVTAEQQE</sequence>
<comment type="caution">
    <text evidence="2">The sequence shown here is derived from an EMBL/GenBank/DDBJ whole genome shotgun (WGS) entry which is preliminary data.</text>
</comment>